<evidence type="ECO:0000313" key="3">
    <source>
        <dbReference type="Proteomes" id="UP000250266"/>
    </source>
</evidence>
<reference evidence="2 3" key="1">
    <citation type="journal article" date="2016" name="Nat. Commun.">
        <title>Ectomycorrhizal ecology is imprinted in the genome of the dominant symbiotic fungus Cenococcum geophilum.</title>
        <authorList>
            <consortium name="DOE Joint Genome Institute"/>
            <person name="Peter M."/>
            <person name="Kohler A."/>
            <person name="Ohm R.A."/>
            <person name="Kuo A."/>
            <person name="Krutzmann J."/>
            <person name="Morin E."/>
            <person name="Arend M."/>
            <person name="Barry K.W."/>
            <person name="Binder M."/>
            <person name="Choi C."/>
            <person name="Clum A."/>
            <person name="Copeland A."/>
            <person name="Grisel N."/>
            <person name="Haridas S."/>
            <person name="Kipfer T."/>
            <person name="LaButti K."/>
            <person name="Lindquist E."/>
            <person name="Lipzen A."/>
            <person name="Maire R."/>
            <person name="Meier B."/>
            <person name="Mihaltcheva S."/>
            <person name="Molinier V."/>
            <person name="Murat C."/>
            <person name="Poggeler S."/>
            <person name="Quandt C.A."/>
            <person name="Sperisen C."/>
            <person name="Tritt A."/>
            <person name="Tisserant E."/>
            <person name="Crous P.W."/>
            <person name="Henrissat B."/>
            <person name="Nehls U."/>
            <person name="Egli S."/>
            <person name="Spatafora J.W."/>
            <person name="Grigoriev I.V."/>
            <person name="Martin F.M."/>
        </authorList>
    </citation>
    <scope>NUCLEOTIDE SEQUENCE [LARGE SCALE GENOMIC DNA]</scope>
    <source>
        <strain evidence="2 3">CBS 459.81</strain>
    </source>
</reference>
<sequence length="130" mass="13295">MSTALANIMSSFKVSPSLSIPASCSAFQILKHRGVIEGNSTSGSPPAPSNASSLPPSPSPTGHTNTLAGNNSQSMHPRVGIGVGADVLGLLCSGGITFILAKWNQLEEVWPEEQTTEDPAVELPANKGGS</sequence>
<dbReference type="EMBL" id="KV745217">
    <property type="protein sequence ID" value="OCK76374.1"/>
    <property type="molecule type" value="Genomic_DNA"/>
</dbReference>
<feature type="compositionally biased region" description="Polar residues" evidence="1">
    <location>
        <begin position="62"/>
        <end position="75"/>
    </location>
</feature>
<evidence type="ECO:0000256" key="1">
    <source>
        <dbReference type="SAM" id="MobiDB-lite"/>
    </source>
</evidence>
<dbReference type="AlphaFoldDB" id="A0A8E2E335"/>
<accession>A0A8E2E335</accession>
<name>A0A8E2E335_9PEZI</name>
<keyword evidence="3" id="KW-1185">Reference proteome</keyword>
<feature type="compositionally biased region" description="Acidic residues" evidence="1">
    <location>
        <begin position="110"/>
        <end position="120"/>
    </location>
</feature>
<feature type="region of interest" description="Disordered" evidence="1">
    <location>
        <begin position="110"/>
        <end position="130"/>
    </location>
</feature>
<evidence type="ECO:0000313" key="2">
    <source>
        <dbReference type="EMBL" id="OCK76374.1"/>
    </source>
</evidence>
<dbReference type="Proteomes" id="UP000250266">
    <property type="component" value="Unassembled WGS sequence"/>
</dbReference>
<feature type="region of interest" description="Disordered" evidence="1">
    <location>
        <begin position="36"/>
        <end position="79"/>
    </location>
</feature>
<protein>
    <submittedName>
        <fullName evidence="2">Uncharacterized protein</fullName>
    </submittedName>
</protein>
<feature type="compositionally biased region" description="Low complexity" evidence="1">
    <location>
        <begin position="38"/>
        <end position="54"/>
    </location>
</feature>
<proteinExistence type="predicted"/>
<gene>
    <name evidence="2" type="ORF">K432DRAFT_396499</name>
</gene>
<organism evidence="2 3">
    <name type="scientific">Lepidopterella palustris CBS 459.81</name>
    <dbReference type="NCBI Taxonomy" id="1314670"/>
    <lineage>
        <taxon>Eukaryota</taxon>
        <taxon>Fungi</taxon>
        <taxon>Dikarya</taxon>
        <taxon>Ascomycota</taxon>
        <taxon>Pezizomycotina</taxon>
        <taxon>Dothideomycetes</taxon>
        <taxon>Pleosporomycetidae</taxon>
        <taxon>Mytilinidiales</taxon>
        <taxon>Argynnaceae</taxon>
        <taxon>Lepidopterella</taxon>
    </lineage>
</organism>